<protein>
    <submittedName>
        <fullName evidence="4">Uncharacterized protein</fullName>
    </submittedName>
</protein>
<dbReference type="EMBL" id="CP157762">
    <property type="protein sequence ID" value="XBP94038.1"/>
    <property type="molecule type" value="Genomic_DNA"/>
</dbReference>
<keyword evidence="2" id="KW-0472">Membrane</keyword>
<organism evidence="4">
    <name type="scientific">Micromonospora sp. CCTCC AA 2012012</name>
    <dbReference type="NCBI Taxonomy" id="3111921"/>
    <lineage>
        <taxon>Bacteria</taxon>
        <taxon>Bacillati</taxon>
        <taxon>Actinomycetota</taxon>
        <taxon>Actinomycetes</taxon>
        <taxon>Micromonosporales</taxon>
        <taxon>Micromonosporaceae</taxon>
        <taxon>Micromonospora</taxon>
    </lineage>
</organism>
<reference evidence="5" key="2">
    <citation type="submission" date="2024-06" db="EMBL/GenBank/DDBJ databases">
        <title>Micromonospora mangrovi CCTCC AA 2012012 genome sequences.</title>
        <authorList>
            <person name="Gao J."/>
        </authorList>
    </citation>
    <scope>NUCLEOTIDE SEQUENCE</scope>
    <source>
        <strain evidence="5">CCTCC AA 2012012</strain>
    </source>
</reference>
<evidence type="ECO:0000313" key="5">
    <source>
        <dbReference type="EMBL" id="XCH74737.1"/>
    </source>
</evidence>
<proteinExistence type="predicted"/>
<keyword evidence="2" id="KW-0812">Transmembrane</keyword>
<feature type="chain" id="PRO_5043288790" evidence="3">
    <location>
        <begin position="34"/>
        <end position="222"/>
    </location>
</feature>
<accession>A0AAU7M991</accession>
<dbReference type="RefSeq" id="WP_350933738.1">
    <property type="nucleotide sequence ID" value="NZ_CP157762.1"/>
</dbReference>
<evidence type="ECO:0000313" key="4">
    <source>
        <dbReference type="EMBL" id="XBP94038.1"/>
    </source>
</evidence>
<sequence>MVRRVKRLVAAVTGALIATACSLALVGAAPARAAGSTAPKPPPAGVDITGDRLGQPLRLRPDTHPAEVVAVIDQVSWLGSTGQQRGPAADSLGPKYTIVVLAGDAPRSTYDLYPLAKGGPRVYRPARQPGATRAKAGWFFGRLNMSETLRTAGVPLERQFDTVTGGVGGGERVIPEDSLDPARDIDEVLGELQRLLLLNVGVMLVITFGLAGIALLIRHRTH</sequence>
<feature type="transmembrane region" description="Helical" evidence="2">
    <location>
        <begin position="195"/>
        <end position="217"/>
    </location>
</feature>
<evidence type="ECO:0000256" key="1">
    <source>
        <dbReference type="SAM" id="MobiDB-lite"/>
    </source>
</evidence>
<gene>
    <name evidence="5" type="ORF">ABUL08_01080</name>
    <name evidence="4" type="ORF">VK199_01075</name>
</gene>
<feature type="signal peptide" evidence="3">
    <location>
        <begin position="1"/>
        <end position="33"/>
    </location>
</feature>
<reference evidence="4" key="1">
    <citation type="submission" date="2024-01" db="EMBL/GenBank/DDBJ databases">
        <title>The genome sequence of Micromonospora mangrovi CCTCC AA 2012012.</title>
        <authorList>
            <person name="Gao J."/>
        </authorList>
    </citation>
    <scope>NUCLEOTIDE SEQUENCE</scope>
    <source>
        <strain evidence="4">CCTCC AA 2012012</strain>
    </source>
</reference>
<evidence type="ECO:0000256" key="3">
    <source>
        <dbReference type="SAM" id="SignalP"/>
    </source>
</evidence>
<dbReference type="EMBL" id="CP159342">
    <property type="protein sequence ID" value="XCH74737.1"/>
    <property type="molecule type" value="Genomic_DNA"/>
</dbReference>
<evidence type="ECO:0000256" key="2">
    <source>
        <dbReference type="SAM" id="Phobius"/>
    </source>
</evidence>
<keyword evidence="3" id="KW-0732">Signal</keyword>
<keyword evidence="2" id="KW-1133">Transmembrane helix</keyword>
<feature type="region of interest" description="Disordered" evidence="1">
    <location>
        <begin position="33"/>
        <end position="52"/>
    </location>
</feature>
<dbReference type="AlphaFoldDB" id="A0AAU7M991"/>
<dbReference type="PROSITE" id="PS51257">
    <property type="entry name" value="PROKAR_LIPOPROTEIN"/>
    <property type="match status" value="1"/>
</dbReference>
<name>A0AAU7M991_9ACTN</name>